<evidence type="ECO:0000256" key="1">
    <source>
        <dbReference type="ARBA" id="ARBA00004429"/>
    </source>
</evidence>
<evidence type="ECO:0000256" key="7">
    <source>
        <dbReference type="ARBA" id="ARBA00023136"/>
    </source>
</evidence>
<dbReference type="RefSeq" id="WP_156643067.1">
    <property type="nucleotide sequence ID" value="NZ_WOXT01000005.1"/>
</dbReference>
<keyword evidence="11" id="KW-1185">Reference proteome</keyword>
<dbReference type="GO" id="GO:0005886">
    <property type="term" value="C:plasma membrane"/>
    <property type="evidence" value="ECO:0007669"/>
    <property type="project" value="UniProtKB-SubCell"/>
</dbReference>
<organism evidence="10 11">
    <name type="scientific">Noviluteimonas gilva</name>
    <dbReference type="NCBI Taxonomy" id="2682097"/>
    <lineage>
        <taxon>Bacteria</taxon>
        <taxon>Pseudomonadati</taxon>
        <taxon>Pseudomonadota</taxon>
        <taxon>Gammaproteobacteria</taxon>
        <taxon>Lysobacterales</taxon>
        <taxon>Lysobacteraceae</taxon>
        <taxon>Noviluteimonas</taxon>
    </lineage>
</organism>
<keyword evidence="4" id="KW-0997">Cell inner membrane</keyword>
<feature type="transmembrane region" description="Helical" evidence="9">
    <location>
        <begin position="48"/>
        <end position="66"/>
    </location>
</feature>
<evidence type="ECO:0000256" key="3">
    <source>
        <dbReference type="ARBA" id="ARBA00022475"/>
    </source>
</evidence>
<dbReference type="AlphaFoldDB" id="A0A7C9I0F3"/>
<reference evidence="10 11" key="1">
    <citation type="submission" date="2019-12" db="EMBL/GenBank/DDBJ databases">
        <authorList>
            <person name="Xu J."/>
        </authorList>
    </citation>
    <scope>NUCLEOTIDE SEQUENCE [LARGE SCALE GENOMIC DNA]</scope>
    <source>
        <strain evidence="10 11">HX-5-24</strain>
    </source>
</reference>
<comment type="similarity">
    <text evidence="8">Belongs to the TsuA/YedE (TC 9.B.102) family.</text>
</comment>
<dbReference type="EMBL" id="WOXT01000005">
    <property type="protein sequence ID" value="MUV15474.1"/>
    <property type="molecule type" value="Genomic_DNA"/>
</dbReference>
<keyword evidence="5 9" id="KW-0812">Transmembrane</keyword>
<protein>
    <submittedName>
        <fullName evidence="10">YeeE/YedE family protein</fullName>
    </submittedName>
</protein>
<gene>
    <name evidence="10" type="ORF">GN331_14805</name>
</gene>
<dbReference type="Proteomes" id="UP000479692">
    <property type="component" value="Unassembled WGS sequence"/>
</dbReference>
<dbReference type="Pfam" id="PF04143">
    <property type="entry name" value="Sulf_transp"/>
    <property type="match status" value="1"/>
</dbReference>
<proteinExistence type="inferred from homology"/>
<feature type="transmembrane region" description="Helical" evidence="9">
    <location>
        <begin position="78"/>
        <end position="95"/>
    </location>
</feature>
<comment type="subcellular location">
    <subcellularLocation>
        <location evidence="1">Cell inner membrane</location>
        <topology evidence="1">Multi-pass membrane protein</topology>
    </subcellularLocation>
</comment>
<sequence length="140" mass="14690">MHPWLSALIGGVLIGLAATWLLWANGRIAGVSGIVDNVVKRSSLDEWGWRAAFIVGLMLAGGIAMNAQGQHALSPYKWPMLIVAGLLVGYGTTLGGGCTSGHGVCGLGRMSKRSFVSVVLFVASAMVTVFVLRHVIRVST</sequence>
<evidence type="ECO:0000313" key="11">
    <source>
        <dbReference type="Proteomes" id="UP000479692"/>
    </source>
</evidence>
<evidence type="ECO:0000313" key="10">
    <source>
        <dbReference type="EMBL" id="MUV15474.1"/>
    </source>
</evidence>
<dbReference type="PANTHER" id="PTHR30574">
    <property type="entry name" value="INNER MEMBRANE PROTEIN YEDE"/>
    <property type="match status" value="1"/>
</dbReference>
<evidence type="ECO:0000256" key="8">
    <source>
        <dbReference type="ARBA" id="ARBA00035655"/>
    </source>
</evidence>
<dbReference type="PANTHER" id="PTHR30574:SF1">
    <property type="entry name" value="SULPHUR TRANSPORT DOMAIN-CONTAINING PROTEIN"/>
    <property type="match status" value="1"/>
</dbReference>
<evidence type="ECO:0000256" key="5">
    <source>
        <dbReference type="ARBA" id="ARBA00022692"/>
    </source>
</evidence>
<comment type="caution">
    <text evidence="10">The sequence shown here is derived from an EMBL/GenBank/DDBJ whole genome shotgun (WGS) entry which is preliminary data.</text>
</comment>
<keyword evidence="6 9" id="KW-1133">Transmembrane helix</keyword>
<feature type="transmembrane region" description="Helical" evidence="9">
    <location>
        <begin position="115"/>
        <end position="136"/>
    </location>
</feature>
<name>A0A7C9I0F3_9GAMM</name>
<evidence type="ECO:0000256" key="2">
    <source>
        <dbReference type="ARBA" id="ARBA00022448"/>
    </source>
</evidence>
<keyword evidence="3" id="KW-1003">Cell membrane</keyword>
<evidence type="ECO:0000256" key="4">
    <source>
        <dbReference type="ARBA" id="ARBA00022519"/>
    </source>
</evidence>
<keyword evidence="7 9" id="KW-0472">Membrane</keyword>
<evidence type="ECO:0000256" key="6">
    <source>
        <dbReference type="ARBA" id="ARBA00022989"/>
    </source>
</evidence>
<evidence type="ECO:0000256" key="9">
    <source>
        <dbReference type="SAM" id="Phobius"/>
    </source>
</evidence>
<accession>A0A7C9I0F3</accession>
<dbReference type="InterPro" id="IPR007272">
    <property type="entry name" value="Sulf_transp_TsuA/YedE"/>
</dbReference>
<keyword evidence="2" id="KW-0813">Transport</keyword>